<dbReference type="InterPro" id="IPR020103">
    <property type="entry name" value="PsdUridine_synth_cat_dom_sf"/>
</dbReference>
<dbReference type="InterPro" id="IPR020094">
    <property type="entry name" value="TruA/RsuA/RluB/E/F_N"/>
</dbReference>
<dbReference type="Proteomes" id="UP001302349">
    <property type="component" value="Chromosome"/>
</dbReference>
<evidence type="ECO:0000259" key="4">
    <source>
        <dbReference type="Pfam" id="PF00849"/>
    </source>
</evidence>
<dbReference type="PROSITE" id="PS01149">
    <property type="entry name" value="PSI_RSU"/>
    <property type="match status" value="1"/>
</dbReference>
<protein>
    <recommendedName>
        <fullName evidence="3">Pseudouridine synthase</fullName>
        <ecNumber evidence="3">5.4.99.-</ecNumber>
    </recommendedName>
</protein>
<gene>
    <name evidence="5" type="ORF">RT717_19420</name>
</gene>
<keyword evidence="2 3" id="KW-0413">Isomerase</keyword>
<dbReference type="InterPro" id="IPR042092">
    <property type="entry name" value="PsdUridine_s_RsuA/RluB/E/F_cat"/>
</dbReference>
<evidence type="ECO:0000313" key="6">
    <source>
        <dbReference type="Proteomes" id="UP001302349"/>
    </source>
</evidence>
<dbReference type="InterPro" id="IPR006145">
    <property type="entry name" value="PsdUridine_synth_RsuA/RluA"/>
</dbReference>
<evidence type="ECO:0000256" key="1">
    <source>
        <dbReference type="ARBA" id="ARBA00008348"/>
    </source>
</evidence>
<dbReference type="Gene3D" id="3.30.70.580">
    <property type="entry name" value="Pseudouridine synthase I, catalytic domain, N-terminal subdomain"/>
    <property type="match status" value="1"/>
</dbReference>
<organism evidence="5 6">
    <name type="scientific">Imperialibacter roseus</name>
    <dbReference type="NCBI Taxonomy" id="1324217"/>
    <lineage>
        <taxon>Bacteria</taxon>
        <taxon>Pseudomonadati</taxon>
        <taxon>Bacteroidota</taxon>
        <taxon>Cytophagia</taxon>
        <taxon>Cytophagales</taxon>
        <taxon>Flammeovirgaceae</taxon>
        <taxon>Imperialibacter</taxon>
    </lineage>
</organism>
<dbReference type="PANTHER" id="PTHR47683">
    <property type="entry name" value="PSEUDOURIDINE SYNTHASE FAMILY PROTEIN-RELATED"/>
    <property type="match status" value="1"/>
</dbReference>
<dbReference type="RefSeq" id="WP_317488014.1">
    <property type="nucleotide sequence ID" value="NZ_CP136051.1"/>
</dbReference>
<evidence type="ECO:0000256" key="3">
    <source>
        <dbReference type="RuleBase" id="RU003887"/>
    </source>
</evidence>
<dbReference type="InterPro" id="IPR000748">
    <property type="entry name" value="PsdUridine_synth_RsuA/RluB/E/F"/>
</dbReference>
<dbReference type="SUPFAM" id="SSF55120">
    <property type="entry name" value="Pseudouridine synthase"/>
    <property type="match status" value="1"/>
</dbReference>
<feature type="domain" description="Pseudouridine synthase RsuA/RluA-like" evidence="4">
    <location>
        <begin position="8"/>
        <end position="158"/>
    </location>
</feature>
<dbReference type="InterPro" id="IPR050343">
    <property type="entry name" value="RsuA_PseudoU_synthase"/>
</dbReference>
<evidence type="ECO:0000256" key="2">
    <source>
        <dbReference type="ARBA" id="ARBA00023235"/>
    </source>
</evidence>
<dbReference type="EC" id="5.4.99.-" evidence="3"/>
<dbReference type="NCBIfam" id="TIGR00093">
    <property type="entry name" value="pseudouridine synthase"/>
    <property type="match status" value="1"/>
</dbReference>
<dbReference type="Gene3D" id="3.30.70.1560">
    <property type="entry name" value="Alpha-L RNA-binding motif"/>
    <property type="match status" value="1"/>
</dbReference>
<accession>A0ABZ0IJQ5</accession>
<reference evidence="5 6" key="1">
    <citation type="journal article" date="2023" name="Microbiol. Resour. Announc.">
        <title>Complete Genome Sequence of Imperialibacter roseus strain P4T.</title>
        <authorList>
            <person name="Tizabi D.R."/>
            <person name="Bachvaroff T."/>
            <person name="Hill R.T."/>
        </authorList>
    </citation>
    <scope>NUCLEOTIDE SEQUENCE [LARGE SCALE GENOMIC DNA]</scope>
    <source>
        <strain evidence="5 6">P4T</strain>
    </source>
</reference>
<dbReference type="InterPro" id="IPR018496">
    <property type="entry name" value="PsdUridine_synth_RsuA/RluB_CS"/>
</dbReference>
<name>A0ABZ0IJQ5_9BACT</name>
<proteinExistence type="inferred from homology"/>
<keyword evidence="6" id="KW-1185">Reference proteome</keyword>
<dbReference type="EMBL" id="CP136051">
    <property type="protein sequence ID" value="WOK05253.1"/>
    <property type="molecule type" value="Genomic_DNA"/>
</dbReference>
<sequence>MAGKEHLYFIIHKPYGVLSQFTDEDGNPGLSTLFKLPKDVYPVGRLDTDSEGLLLLTNDKGLNARLLHPSNEHKRTYWVEVEGVVDHKALEALTKGPVIRIKGKEHNSLPIEAKVIPSPEALEERNPPVNHQKYPNTTWLELKLIEGKNRQVRRMTAAVGHPTLRLVRVAIEELGLFPLKSGEITQVSAGVLMRKLHLG</sequence>
<evidence type="ECO:0000313" key="5">
    <source>
        <dbReference type="EMBL" id="WOK05253.1"/>
    </source>
</evidence>
<dbReference type="PANTHER" id="PTHR47683:SF2">
    <property type="entry name" value="RNA-BINDING S4 DOMAIN-CONTAINING PROTEIN"/>
    <property type="match status" value="1"/>
</dbReference>
<dbReference type="Pfam" id="PF00849">
    <property type="entry name" value="PseudoU_synth_2"/>
    <property type="match status" value="1"/>
</dbReference>
<comment type="similarity">
    <text evidence="1 3">Belongs to the pseudouridine synthase RsuA family.</text>
</comment>